<dbReference type="PANTHER" id="PTHR31459:SF2">
    <property type="entry name" value="OS03G0843300 PROTEIN"/>
    <property type="match status" value="1"/>
</dbReference>
<sequence>MKKGWLIVGLLLLIGFAGAYIWYKNTTDKRAISGDPHDNTLKPRLELSRMNINDMSDEAINMTMELLIDNPLPVGFKAHQMDYTVYIANTPVIKDTYKKTIELKSGDSTLITLPVKVMAKTLTDVLKTLERKGIDSTTYKVQASFALDVPIVGEKTFAVTIERKLPTFYIPQIKIEDIDFGPLGLKRTDVATKVNIVNKNKFAFSMADARYTVSIDGKEIADGHQPDPVFIKAQATTPVIFPVTARPGKTLSVLPKLLFDKKGTPYRVNFSCKLIDKKGNMAIDDSKFAAVIKGTLDDLRKLKK</sequence>
<dbReference type="Pfam" id="PF03168">
    <property type="entry name" value="LEA_2"/>
    <property type="match status" value="2"/>
</dbReference>
<feature type="domain" description="Water stress and hypersensitive response" evidence="2">
    <location>
        <begin position="173"/>
        <end position="295"/>
    </location>
</feature>
<evidence type="ECO:0000313" key="4">
    <source>
        <dbReference type="Proteomes" id="UP000653797"/>
    </source>
</evidence>
<dbReference type="EMBL" id="JACXAA010000003">
    <property type="protein sequence ID" value="MBD2753409.1"/>
    <property type="molecule type" value="Genomic_DNA"/>
</dbReference>
<dbReference type="InterPro" id="IPR045043">
    <property type="entry name" value="Lea14-like"/>
</dbReference>
<dbReference type="InterPro" id="IPR013990">
    <property type="entry name" value="WHy-dom"/>
</dbReference>
<dbReference type="SUPFAM" id="SSF117070">
    <property type="entry name" value="LEA14-like"/>
    <property type="match status" value="2"/>
</dbReference>
<protein>
    <submittedName>
        <fullName evidence="3">LEA type 2 family protein</fullName>
    </submittedName>
</protein>
<feature type="domain" description="Water stress and hypersensitive response" evidence="2">
    <location>
        <begin position="45"/>
        <end position="164"/>
    </location>
</feature>
<accession>A0A927B0R1</accession>
<evidence type="ECO:0000256" key="1">
    <source>
        <dbReference type="ARBA" id="ARBA00005960"/>
    </source>
</evidence>
<dbReference type="PANTHER" id="PTHR31459">
    <property type="match status" value="1"/>
</dbReference>
<dbReference type="GO" id="GO:0009269">
    <property type="term" value="P:response to desiccation"/>
    <property type="evidence" value="ECO:0007669"/>
    <property type="project" value="InterPro"/>
</dbReference>
<organism evidence="3 4">
    <name type="scientific">Spirosoma validum</name>
    <dbReference type="NCBI Taxonomy" id="2771355"/>
    <lineage>
        <taxon>Bacteria</taxon>
        <taxon>Pseudomonadati</taxon>
        <taxon>Bacteroidota</taxon>
        <taxon>Cytophagia</taxon>
        <taxon>Cytophagales</taxon>
        <taxon>Cytophagaceae</taxon>
        <taxon>Spirosoma</taxon>
    </lineage>
</organism>
<dbReference type="InterPro" id="IPR004864">
    <property type="entry name" value="LEA_2"/>
</dbReference>
<gene>
    <name evidence="3" type="ORF">IC230_10950</name>
</gene>
<dbReference type="AlphaFoldDB" id="A0A927B0R1"/>
<keyword evidence="4" id="KW-1185">Reference proteome</keyword>
<comment type="similarity">
    <text evidence="1">Belongs to the LEA type 2 family.</text>
</comment>
<dbReference type="Proteomes" id="UP000653797">
    <property type="component" value="Unassembled WGS sequence"/>
</dbReference>
<evidence type="ECO:0000259" key="2">
    <source>
        <dbReference type="SMART" id="SM00769"/>
    </source>
</evidence>
<dbReference type="Gene3D" id="2.60.40.1820">
    <property type="match status" value="2"/>
</dbReference>
<reference evidence="3" key="1">
    <citation type="submission" date="2020-09" db="EMBL/GenBank/DDBJ databases">
        <authorList>
            <person name="Kim M.K."/>
        </authorList>
    </citation>
    <scope>NUCLEOTIDE SEQUENCE</scope>
    <source>
        <strain evidence="3">BT704</strain>
    </source>
</reference>
<proteinExistence type="inferred from homology"/>
<dbReference type="RefSeq" id="WP_191039027.1">
    <property type="nucleotide sequence ID" value="NZ_JACXAA010000003.1"/>
</dbReference>
<dbReference type="SMART" id="SM00769">
    <property type="entry name" value="WHy"/>
    <property type="match status" value="2"/>
</dbReference>
<evidence type="ECO:0000313" key="3">
    <source>
        <dbReference type="EMBL" id="MBD2753409.1"/>
    </source>
</evidence>
<name>A0A927B0R1_9BACT</name>
<comment type="caution">
    <text evidence="3">The sequence shown here is derived from an EMBL/GenBank/DDBJ whole genome shotgun (WGS) entry which is preliminary data.</text>
</comment>